<proteinExistence type="predicted"/>
<feature type="non-terminal residue" evidence="1">
    <location>
        <position position="110"/>
    </location>
</feature>
<accession>A0A0B7AVX9</accession>
<gene>
    <name evidence="1" type="primary">ORF141135</name>
</gene>
<feature type="non-terminal residue" evidence="1">
    <location>
        <position position="1"/>
    </location>
</feature>
<reference evidence="1" key="1">
    <citation type="submission" date="2014-12" db="EMBL/GenBank/DDBJ databases">
        <title>Insight into the proteome of Arion vulgaris.</title>
        <authorList>
            <person name="Aradska J."/>
            <person name="Bulat T."/>
            <person name="Smidak R."/>
            <person name="Sarate P."/>
            <person name="Gangsoo J."/>
            <person name="Sialana F."/>
            <person name="Bilban M."/>
            <person name="Lubec G."/>
        </authorList>
    </citation>
    <scope>NUCLEOTIDE SEQUENCE</scope>
    <source>
        <tissue evidence="1">Skin</tissue>
    </source>
</reference>
<organism evidence="1">
    <name type="scientific">Arion vulgaris</name>
    <dbReference type="NCBI Taxonomy" id="1028688"/>
    <lineage>
        <taxon>Eukaryota</taxon>
        <taxon>Metazoa</taxon>
        <taxon>Spiralia</taxon>
        <taxon>Lophotrochozoa</taxon>
        <taxon>Mollusca</taxon>
        <taxon>Gastropoda</taxon>
        <taxon>Heterobranchia</taxon>
        <taxon>Euthyneura</taxon>
        <taxon>Panpulmonata</taxon>
        <taxon>Eupulmonata</taxon>
        <taxon>Stylommatophora</taxon>
        <taxon>Helicina</taxon>
        <taxon>Arionoidea</taxon>
        <taxon>Arionidae</taxon>
        <taxon>Arion</taxon>
    </lineage>
</organism>
<name>A0A0B7AVX9_9EUPU</name>
<dbReference type="AlphaFoldDB" id="A0A0B7AVX9"/>
<sequence>AEGQDTHELSLPGYILNKQVIEDGHSVMTPKYDMIDNYPSTDVHLMQSDIENKENLAYDELLYEFYKAVVEGCQETVEDIVFQHNMDINIIFNGNMKFVTRKHSGWSAIH</sequence>
<protein>
    <submittedName>
        <fullName evidence="1">Uncharacterized protein</fullName>
    </submittedName>
</protein>
<dbReference type="EMBL" id="HACG01037311">
    <property type="protein sequence ID" value="CEK84176.1"/>
    <property type="molecule type" value="Transcribed_RNA"/>
</dbReference>
<evidence type="ECO:0000313" key="1">
    <source>
        <dbReference type="EMBL" id="CEK84176.1"/>
    </source>
</evidence>